<dbReference type="EMBL" id="UINC01196765">
    <property type="protein sequence ID" value="SVE13915.1"/>
    <property type="molecule type" value="Genomic_DNA"/>
</dbReference>
<gene>
    <name evidence="1" type="ORF">METZ01_LOCUS466769</name>
</gene>
<name>A0A383B378_9ZZZZ</name>
<feature type="non-terminal residue" evidence="1">
    <location>
        <position position="45"/>
    </location>
</feature>
<proteinExistence type="predicted"/>
<organism evidence="1">
    <name type="scientific">marine metagenome</name>
    <dbReference type="NCBI Taxonomy" id="408172"/>
    <lineage>
        <taxon>unclassified sequences</taxon>
        <taxon>metagenomes</taxon>
        <taxon>ecological metagenomes</taxon>
    </lineage>
</organism>
<reference evidence="1" key="1">
    <citation type="submission" date="2018-05" db="EMBL/GenBank/DDBJ databases">
        <authorList>
            <person name="Lanie J.A."/>
            <person name="Ng W.-L."/>
            <person name="Kazmierczak K.M."/>
            <person name="Andrzejewski T.M."/>
            <person name="Davidsen T.M."/>
            <person name="Wayne K.J."/>
            <person name="Tettelin H."/>
            <person name="Glass J.I."/>
            <person name="Rusch D."/>
            <person name="Podicherti R."/>
            <person name="Tsui H.-C.T."/>
            <person name="Winkler M.E."/>
        </authorList>
    </citation>
    <scope>NUCLEOTIDE SEQUENCE</scope>
</reference>
<dbReference type="AlphaFoldDB" id="A0A383B378"/>
<protein>
    <submittedName>
        <fullName evidence="1">Uncharacterized protein</fullName>
    </submittedName>
</protein>
<accession>A0A383B378</accession>
<sequence>MSEAWNQQARGIEPDHFFEQLVMSYLKGTKDVKRSNDTDRKRFKV</sequence>
<evidence type="ECO:0000313" key="1">
    <source>
        <dbReference type="EMBL" id="SVE13915.1"/>
    </source>
</evidence>